<keyword evidence="5" id="KW-1185">Reference proteome</keyword>
<keyword evidence="3" id="KW-0411">Iron-sulfur</keyword>
<dbReference type="PANTHER" id="PTHR30548">
    <property type="entry name" value="2-HYDROXYGLUTARYL-COA DEHYDRATASE, D-COMPONENT-RELATED"/>
    <property type="match status" value="1"/>
</dbReference>
<comment type="similarity">
    <text evidence="2">Belongs to the FldB/FldC dehydratase alpha/beta subunit family.</text>
</comment>
<accession>A0A0B7MHY4</accession>
<evidence type="ECO:0000313" key="5">
    <source>
        <dbReference type="Proteomes" id="UP000046155"/>
    </source>
</evidence>
<dbReference type="OrthoDB" id="9778513at2"/>
<dbReference type="GO" id="GO:0051536">
    <property type="term" value="F:iron-sulfur cluster binding"/>
    <property type="evidence" value="ECO:0007669"/>
    <property type="project" value="UniProtKB-KW"/>
</dbReference>
<sequence length="333" mass="37913">MIDYVCKYAPMEIVKGFGEECTLCNPLPDNFAAVDQLTHRNICSFSRALIETRMKNSSDALLLTNCCDSLESACDVLRSINQTVFLLNLPHINKHCSKNIYKNELLKFIKDYTAYSGKNFDCAKFRRAFAQNVQETDGHYIAVTGARLSEELMEFIKGASPLPVKNNTCTDVRSFRNPPLTDSLEELLEWYADELLSQTPCMRMTDISSRKMLVNDPNLKGIIYNTVNFCDYYGFEYMKLRKQLTIPIIKIETDYTTQGAAQLKTRTEAFFENLKAPLTAPPARKHFSTVHPRRLEQYTAGIDSGSTSTNVVILDKQAKNISFLFRSCLPVYM</sequence>
<dbReference type="Pfam" id="PF06050">
    <property type="entry name" value="HGD-D"/>
    <property type="match status" value="2"/>
</dbReference>
<keyword evidence="3" id="KW-0408">Iron</keyword>
<evidence type="ECO:0000313" key="4">
    <source>
        <dbReference type="EMBL" id="CEO87838.1"/>
    </source>
</evidence>
<comment type="cofactor">
    <cofactor evidence="1">
        <name>[4Fe-4S] cluster</name>
        <dbReference type="ChEBI" id="CHEBI:49883"/>
    </cofactor>
</comment>
<keyword evidence="3" id="KW-0479">Metal-binding</keyword>
<dbReference type="GO" id="GO:0016836">
    <property type="term" value="F:hydro-lyase activity"/>
    <property type="evidence" value="ECO:0007669"/>
    <property type="project" value="UniProtKB-ARBA"/>
</dbReference>
<proteinExistence type="inferred from homology"/>
<dbReference type="InterPro" id="IPR010327">
    <property type="entry name" value="FldB/FldC_alpha/beta"/>
</dbReference>
<gene>
    <name evidence="4" type="ORF">SSCH_130002</name>
</gene>
<dbReference type="AlphaFoldDB" id="A0A0B7MHY4"/>
<dbReference type="PANTHER" id="PTHR30548:SF1">
    <property type="entry name" value="DEHYDRATASE SUBUNIT MJ0007-RELATED"/>
    <property type="match status" value="1"/>
</dbReference>
<dbReference type="EMBL" id="CDRZ01000035">
    <property type="protein sequence ID" value="CEO87838.1"/>
    <property type="molecule type" value="Genomic_DNA"/>
</dbReference>
<dbReference type="Gene3D" id="3.40.50.11890">
    <property type="match status" value="1"/>
</dbReference>
<evidence type="ECO:0000256" key="2">
    <source>
        <dbReference type="ARBA" id="ARBA00005806"/>
    </source>
</evidence>
<evidence type="ECO:0000256" key="3">
    <source>
        <dbReference type="ARBA" id="ARBA00023014"/>
    </source>
</evidence>
<name>A0A0B7MHY4_9FIRM</name>
<dbReference type="Proteomes" id="UP000046155">
    <property type="component" value="Unassembled WGS sequence"/>
</dbReference>
<evidence type="ECO:0000256" key="1">
    <source>
        <dbReference type="ARBA" id="ARBA00001966"/>
    </source>
</evidence>
<protein>
    <submittedName>
        <fullName evidence="4">Putative benzoyl-CoA reductase, subunit A</fullName>
    </submittedName>
</protein>
<dbReference type="RefSeq" id="WP_052835226.1">
    <property type="nucleotide sequence ID" value="NZ_CDRZ01000035.1"/>
</dbReference>
<organism evidence="4 5">
    <name type="scientific">Syntrophaceticus schinkii</name>
    <dbReference type="NCBI Taxonomy" id="499207"/>
    <lineage>
        <taxon>Bacteria</taxon>
        <taxon>Bacillati</taxon>
        <taxon>Bacillota</taxon>
        <taxon>Clostridia</taxon>
        <taxon>Thermoanaerobacterales</taxon>
        <taxon>Thermoanaerobacterales Family III. Incertae Sedis</taxon>
        <taxon>Syntrophaceticus</taxon>
    </lineage>
</organism>
<dbReference type="Gene3D" id="3.40.50.11900">
    <property type="match status" value="1"/>
</dbReference>
<reference evidence="5" key="1">
    <citation type="submission" date="2015-01" db="EMBL/GenBank/DDBJ databases">
        <authorList>
            <person name="Manzoor Shahid"/>
            <person name="Zubair Saima"/>
        </authorList>
    </citation>
    <scope>NUCLEOTIDE SEQUENCE [LARGE SCALE GENOMIC DNA]</scope>
    <source>
        <strain evidence="5">Sp3</strain>
    </source>
</reference>